<evidence type="ECO:0000256" key="1">
    <source>
        <dbReference type="SAM" id="MobiDB-lite"/>
    </source>
</evidence>
<evidence type="ECO:0000313" key="4">
    <source>
        <dbReference type="Proteomes" id="UP000075883"/>
    </source>
</evidence>
<sequence length="501" mass="56487">MDDCLSSVSLPSMKARQKKLCQERQKSTHRPLYEDTNNFGVRMLAKLGWSEGKGLGKHENGIAVPVTNRIKLDTEGVGFVGGSDDQWTQHDAGFNELLKRLNGVEDVPGEECSIEIDPKSSLQSLEERSKKSRVRVHYKKFTRGKDLSQMNDKDLANIFGKRSLADINKPAESLENDSSKNVSDEESEPERPILGLSTIKASVSIDEYFKEKMKKKKQTAVDENGTQATIEKRTETDPADEEPIAADTEKRKKKKNKQKHSEIEEPLPLPVEDTAGEEVSHKKPKRKREKMEQTVETVEEEVMEAPVEPESESQVVKKKKKSMKLIADLEECFVDLPTNYPLEPVKKKKKSKKSQSDEFVEAVTNDVQEVMDSSESVKKKKKSKKSKEKIGSSEDDNGTIGLELGNIEQINGTTHDSDGKDKSDTGEQRTMQLPEDGIVHDCPKDEEELTCKVNVEVLKYLDETRFAGSNFANIVGYRLTEEVKLVTKNKHRMEMRNATNS</sequence>
<dbReference type="SMART" id="SM00443">
    <property type="entry name" value="G_patch"/>
    <property type="match status" value="1"/>
</dbReference>
<dbReference type="InterPro" id="IPR050656">
    <property type="entry name" value="PINX1"/>
</dbReference>
<dbReference type="InterPro" id="IPR000467">
    <property type="entry name" value="G_patch_dom"/>
</dbReference>
<accession>A0A182MW41</accession>
<dbReference type="Proteomes" id="UP000075883">
    <property type="component" value="Unassembled WGS sequence"/>
</dbReference>
<dbReference type="GO" id="GO:0003676">
    <property type="term" value="F:nucleic acid binding"/>
    <property type="evidence" value="ECO:0007669"/>
    <property type="project" value="InterPro"/>
</dbReference>
<evidence type="ECO:0000313" key="3">
    <source>
        <dbReference type="EnsemblMetazoa" id="ACUA027702-PA"/>
    </source>
</evidence>
<dbReference type="PANTHER" id="PTHR23149:SF27">
    <property type="entry name" value="PIN2_TERF1-INTERACTING TELOMERASE INHIBITOR 1"/>
    <property type="match status" value="1"/>
</dbReference>
<dbReference type="Pfam" id="PF01585">
    <property type="entry name" value="G-patch"/>
    <property type="match status" value="1"/>
</dbReference>
<feature type="region of interest" description="Disordered" evidence="1">
    <location>
        <begin position="169"/>
        <end position="197"/>
    </location>
</feature>
<reference evidence="3" key="2">
    <citation type="submission" date="2020-05" db="UniProtKB">
        <authorList>
            <consortium name="EnsemblMetazoa"/>
        </authorList>
    </citation>
    <scope>IDENTIFICATION</scope>
    <source>
        <strain evidence="3">A-37</strain>
    </source>
</reference>
<feature type="compositionally biased region" description="Basic and acidic residues" evidence="1">
    <location>
        <begin position="415"/>
        <end position="427"/>
    </location>
</feature>
<dbReference type="PANTHER" id="PTHR23149">
    <property type="entry name" value="G PATCH DOMAIN CONTAINING PROTEIN"/>
    <property type="match status" value="1"/>
</dbReference>
<feature type="compositionally biased region" description="Acidic residues" evidence="1">
    <location>
        <begin position="297"/>
        <end position="311"/>
    </location>
</feature>
<feature type="region of interest" description="Disordered" evidence="1">
    <location>
        <begin position="211"/>
        <end position="318"/>
    </location>
</feature>
<dbReference type="EMBL" id="AXCM01002875">
    <property type="status" value="NOT_ANNOTATED_CDS"/>
    <property type="molecule type" value="Genomic_DNA"/>
</dbReference>
<dbReference type="STRING" id="139723.A0A182MW41"/>
<feature type="region of interest" description="Disordered" evidence="1">
    <location>
        <begin position="336"/>
        <end position="441"/>
    </location>
</feature>
<protein>
    <recommendedName>
        <fullName evidence="2">G-patch domain-containing protein</fullName>
    </recommendedName>
</protein>
<reference evidence="4" key="1">
    <citation type="submission" date="2013-09" db="EMBL/GenBank/DDBJ databases">
        <title>The Genome Sequence of Anopheles culicifacies species A.</title>
        <authorList>
            <consortium name="The Broad Institute Genomics Platform"/>
            <person name="Neafsey D.E."/>
            <person name="Besansky N."/>
            <person name="Howell P."/>
            <person name="Walton C."/>
            <person name="Young S.K."/>
            <person name="Zeng Q."/>
            <person name="Gargeya S."/>
            <person name="Fitzgerald M."/>
            <person name="Haas B."/>
            <person name="Abouelleil A."/>
            <person name="Allen A.W."/>
            <person name="Alvarado L."/>
            <person name="Arachchi H.M."/>
            <person name="Berlin A.M."/>
            <person name="Chapman S.B."/>
            <person name="Gainer-Dewar J."/>
            <person name="Goldberg J."/>
            <person name="Griggs A."/>
            <person name="Gujja S."/>
            <person name="Hansen M."/>
            <person name="Howarth C."/>
            <person name="Imamovic A."/>
            <person name="Ireland A."/>
            <person name="Larimer J."/>
            <person name="McCowan C."/>
            <person name="Murphy C."/>
            <person name="Pearson M."/>
            <person name="Poon T.W."/>
            <person name="Priest M."/>
            <person name="Roberts A."/>
            <person name="Saif S."/>
            <person name="Shea T."/>
            <person name="Sisk P."/>
            <person name="Sykes S."/>
            <person name="Wortman J."/>
            <person name="Nusbaum C."/>
            <person name="Birren B."/>
        </authorList>
    </citation>
    <scope>NUCLEOTIDE SEQUENCE [LARGE SCALE GENOMIC DNA]</scope>
    <source>
        <strain evidence="4">A-37</strain>
    </source>
</reference>
<dbReference type="EnsemblMetazoa" id="ACUA027702-RA">
    <property type="protein sequence ID" value="ACUA027702-PA"/>
    <property type="gene ID" value="ACUA027702"/>
</dbReference>
<keyword evidence="4" id="KW-1185">Reference proteome</keyword>
<dbReference type="PROSITE" id="PS50174">
    <property type="entry name" value="G_PATCH"/>
    <property type="match status" value="1"/>
</dbReference>
<name>A0A182MW41_9DIPT</name>
<dbReference type="GO" id="GO:0005730">
    <property type="term" value="C:nucleolus"/>
    <property type="evidence" value="ECO:0007669"/>
    <property type="project" value="TreeGrafter"/>
</dbReference>
<dbReference type="GO" id="GO:0010521">
    <property type="term" value="F:telomerase inhibitor activity"/>
    <property type="evidence" value="ECO:0007669"/>
    <property type="project" value="TreeGrafter"/>
</dbReference>
<feature type="compositionally biased region" description="Basic residues" evidence="1">
    <location>
        <begin position="378"/>
        <end position="387"/>
    </location>
</feature>
<proteinExistence type="predicted"/>
<organism evidence="3 4">
    <name type="scientific">Anopheles culicifacies</name>
    <dbReference type="NCBI Taxonomy" id="139723"/>
    <lineage>
        <taxon>Eukaryota</taxon>
        <taxon>Metazoa</taxon>
        <taxon>Ecdysozoa</taxon>
        <taxon>Arthropoda</taxon>
        <taxon>Hexapoda</taxon>
        <taxon>Insecta</taxon>
        <taxon>Pterygota</taxon>
        <taxon>Neoptera</taxon>
        <taxon>Endopterygota</taxon>
        <taxon>Diptera</taxon>
        <taxon>Nematocera</taxon>
        <taxon>Culicoidea</taxon>
        <taxon>Culicidae</taxon>
        <taxon>Anophelinae</taxon>
        <taxon>Anopheles</taxon>
        <taxon>culicifacies species complex</taxon>
    </lineage>
</organism>
<dbReference type="AlphaFoldDB" id="A0A182MW41"/>
<feature type="domain" description="G-patch" evidence="2">
    <location>
        <begin position="36"/>
        <end position="82"/>
    </location>
</feature>
<evidence type="ECO:0000259" key="2">
    <source>
        <dbReference type="PROSITE" id="PS50174"/>
    </source>
</evidence>
<dbReference type="VEuPathDB" id="VectorBase:ACUA027702"/>